<organism evidence="1 2">
    <name type="scientific">Brassica campestris</name>
    <name type="common">Field mustard</name>
    <dbReference type="NCBI Taxonomy" id="3711"/>
    <lineage>
        <taxon>Eukaryota</taxon>
        <taxon>Viridiplantae</taxon>
        <taxon>Streptophyta</taxon>
        <taxon>Embryophyta</taxon>
        <taxon>Tracheophyta</taxon>
        <taxon>Spermatophyta</taxon>
        <taxon>Magnoliopsida</taxon>
        <taxon>eudicotyledons</taxon>
        <taxon>Gunneridae</taxon>
        <taxon>Pentapetalae</taxon>
        <taxon>rosids</taxon>
        <taxon>malvids</taxon>
        <taxon>Brassicales</taxon>
        <taxon>Brassicaceae</taxon>
        <taxon>Brassiceae</taxon>
        <taxon>Brassica</taxon>
    </lineage>
</organism>
<dbReference type="AlphaFoldDB" id="A0A8D9M543"/>
<reference evidence="1 2" key="1">
    <citation type="submission" date="2021-07" db="EMBL/GenBank/DDBJ databases">
        <authorList>
            <consortium name="Genoscope - CEA"/>
            <person name="William W."/>
        </authorList>
    </citation>
    <scope>NUCLEOTIDE SEQUENCE [LARGE SCALE GENOMIC DNA]</scope>
</reference>
<protein>
    <submittedName>
        <fullName evidence="1">Uncharacterized protein</fullName>
    </submittedName>
</protein>
<gene>
    <name evidence="1" type="ORF">BRAPAZ1V2_A08P24320.2</name>
</gene>
<evidence type="ECO:0000313" key="1">
    <source>
        <dbReference type="EMBL" id="CAG7898766.1"/>
    </source>
</evidence>
<feature type="non-terminal residue" evidence="1">
    <location>
        <position position="1"/>
    </location>
</feature>
<dbReference type="Proteomes" id="UP000694005">
    <property type="component" value="Chromosome A08"/>
</dbReference>
<dbReference type="Gramene" id="A08p24320.2_BraZ1">
    <property type="protein sequence ID" value="A08p24320.2_BraZ1.CDS"/>
    <property type="gene ID" value="A08g24320.2_BraZ1"/>
</dbReference>
<dbReference type="EMBL" id="LS974624">
    <property type="protein sequence ID" value="CAG7898766.1"/>
    <property type="molecule type" value="Genomic_DNA"/>
</dbReference>
<sequence length="77" mass="8849">WSCFLVLGNSVTQSLVLSEWSTDEASSVAVRIVSVGWRWSEAWSLVKLLRSRMHRFGVEVLVRVLNSYPLVTGTWFY</sequence>
<proteinExistence type="predicted"/>
<evidence type="ECO:0000313" key="2">
    <source>
        <dbReference type="Proteomes" id="UP000694005"/>
    </source>
</evidence>
<accession>A0A8D9M543</accession>
<name>A0A8D9M543_BRACM</name>